<gene>
    <name evidence="3" type="ORF">DH2020_016186</name>
</gene>
<comment type="caution">
    <text evidence="3">The sequence shown here is derived from an EMBL/GenBank/DDBJ whole genome shotgun (WGS) entry which is preliminary data.</text>
</comment>
<evidence type="ECO:0000313" key="3">
    <source>
        <dbReference type="EMBL" id="KAK6151254.1"/>
    </source>
</evidence>
<feature type="transmembrane region" description="Helical" evidence="2">
    <location>
        <begin position="153"/>
        <end position="176"/>
    </location>
</feature>
<organism evidence="3 4">
    <name type="scientific">Rehmannia glutinosa</name>
    <name type="common">Chinese foxglove</name>
    <dbReference type="NCBI Taxonomy" id="99300"/>
    <lineage>
        <taxon>Eukaryota</taxon>
        <taxon>Viridiplantae</taxon>
        <taxon>Streptophyta</taxon>
        <taxon>Embryophyta</taxon>
        <taxon>Tracheophyta</taxon>
        <taxon>Spermatophyta</taxon>
        <taxon>Magnoliopsida</taxon>
        <taxon>eudicotyledons</taxon>
        <taxon>Gunneridae</taxon>
        <taxon>Pentapetalae</taxon>
        <taxon>asterids</taxon>
        <taxon>lamiids</taxon>
        <taxon>Lamiales</taxon>
        <taxon>Orobanchaceae</taxon>
        <taxon>Rehmannieae</taxon>
        <taxon>Rehmannia</taxon>
    </lineage>
</organism>
<dbReference type="EMBL" id="JABTTQ020000008">
    <property type="protein sequence ID" value="KAK6151254.1"/>
    <property type="molecule type" value="Genomic_DNA"/>
</dbReference>
<reference evidence="3 4" key="1">
    <citation type="journal article" date="2021" name="Comput. Struct. Biotechnol. J.">
        <title>De novo genome assembly of the potent medicinal plant Rehmannia glutinosa using nanopore technology.</title>
        <authorList>
            <person name="Ma L."/>
            <person name="Dong C."/>
            <person name="Song C."/>
            <person name="Wang X."/>
            <person name="Zheng X."/>
            <person name="Niu Y."/>
            <person name="Chen S."/>
            <person name="Feng W."/>
        </authorList>
    </citation>
    <scope>NUCLEOTIDE SEQUENCE [LARGE SCALE GENOMIC DNA]</scope>
    <source>
        <strain evidence="3">DH-2019</strain>
    </source>
</reference>
<feature type="transmembrane region" description="Helical" evidence="2">
    <location>
        <begin position="182"/>
        <end position="203"/>
    </location>
</feature>
<keyword evidence="2" id="KW-0472">Membrane</keyword>
<proteinExistence type="predicted"/>
<keyword evidence="2" id="KW-0812">Transmembrane</keyword>
<feature type="region of interest" description="Disordered" evidence="1">
    <location>
        <begin position="54"/>
        <end position="87"/>
    </location>
</feature>
<accession>A0ABR0WVT1</accession>
<evidence type="ECO:0000256" key="1">
    <source>
        <dbReference type="SAM" id="MobiDB-lite"/>
    </source>
</evidence>
<sequence>MYRSTQKDTEISSMDCCKHSRCCVVEYSFQLERRRILDGASYPRAAAELERAVGLHERNEEQRAADQTHHGEAQKPHPPSPSPSPFSLAGSRLAVTVYHRPRHRRCRCLLSSQATAPAPVVVVQQRIERFVYFISMAAKLGPNPMVAFQSFRYMLAGLDDILVSSLMVAKCVEIGFFGADPFGYLFSVIVWIYAHVLTVGGAYNGAKTKTQASYVNRSC</sequence>
<keyword evidence="2" id="KW-1133">Transmembrane helix</keyword>
<dbReference type="Proteomes" id="UP001318860">
    <property type="component" value="Unassembled WGS sequence"/>
</dbReference>
<keyword evidence="4" id="KW-1185">Reference proteome</keyword>
<evidence type="ECO:0000313" key="4">
    <source>
        <dbReference type="Proteomes" id="UP001318860"/>
    </source>
</evidence>
<evidence type="ECO:0000256" key="2">
    <source>
        <dbReference type="SAM" id="Phobius"/>
    </source>
</evidence>
<name>A0ABR0WVT1_REHGL</name>
<feature type="compositionally biased region" description="Basic and acidic residues" evidence="1">
    <location>
        <begin position="54"/>
        <end position="75"/>
    </location>
</feature>
<protein>
    <submittedName>
        <fullName evidence="3">Uncharacterized protein</fullName>
    </submittedName>
</protein>